<dbReference type="STRING" id="485913.Krac_1848"/>
<name>D6U3F0_KTERA</name>
<reference evidence="1 2" key="1">
    <citation type="journal article" date="2011" name="Stand. Genomic Sci.">
        <title>Non-contiguous finished genome sequence and contextual data of the filamentous soil bacterium Ktedonobacter racemifer type strain (SOSP1-21).</title>
        <authorList>
            <person name="Chang Y.J."/>
            <person name="Land M."/>
            <person name="Hauser L."/>
            <person name="Chertkov O."/>
            <person name="Del Rio T.G."/>
            <person name="Nolan M."/>
            <person name="Copeland A."/>
            <person name="Tice H."/>
            <person name="Cheng J.F."/>
            <person name="Lucas S."/>
            <person name="Han C."/>
            <person name="Goodwin L."/>
            <person name="Pitluck S."/>
            <person name="Ivanova N."/>
            <person name="Ovchinikova G."/>
            <person name="Pati A."/>
            <person name="Chen A."/>
            <person name="Palaniappan K."/>
            <person name="Mavromatis K."/>
            <person name="Liolios K."/>
            <person name="Brettin T."/>
            <person name="Fiebig A."/>
            <person name="Rohde M."/>
            <person name="Abt B."/>
            <person name="Goker M."/>
            <person name="Detter J.C."/>
            <person name="Woyke T."/>
            <person name="Bristow J."/>
            <person name="Eisen J.A."/>
            <person name="Markowitz V."/>
            <person name="Hugenholtz P."/>
            <person name="Kyrpides N.C."/>
            <person name="Klenk H.P."/>
            <person name="Lapidus A."/>
        </authorList>
    </citation>
    <scope>NUCLEOTIDE SEQUENCE [LARGE SCALE GENOMIC DNA]</scope>
    <source>
        <strain evidence="2">DSM 44963</strain>
    </source>
</reference>
<evidence type="ECO:0000313" key="2">
    <source>
        <dbReference type="Proteomes" id="UP000004508"/>
    </source>
</evidence>
<protein>
    <submittedName>
        <fullName evidence="1">Uncharacterized protein</fullName>
    </submittedName>
</protein>
<evidence type="ECO:0000313" key="1">
    <source>
        <dbReference type="EMBL" id="EFH81154.1"/>
    </source>
</evidence>
<gene>
    <name evidence="1" type="ORF">Krac_1848</name>
</gene>
<sequence>MSYVTTSHYETEILSRNCLAQPSEPILGNNPGRNAPLNRTDDTYHHYVMG</sequence>
<keyword evidence="2" id="KW-1185">Reference proteome</keyword>
<dbReference type="Proteomes" id="UP000004508">
    <property type="component" value="Unassembled WGS sequence"/>
</dbReference>
<accession>D6U3F0</accession>
<dbReference type="EMBL" id="ADVG01000004">
    <property type="protein sequence ID" value="EFH81154.1"/>
    <property type="molecule type" value="Genomic_DNA"/>
</dbReference>
<dbReference type="InParanoid" id="D6U3F0"/>
<proteinExistence type="predicted"/>
<organism evidence="1 2">
    <name type="scientific">Ktedonobacter racemifer DSM 44963</name>
    <dbReference type="NCBI Taxonomy" id="485913"/>
    <lineage>
        <taxon>Bacteria</taxon>
        <taxon>Bacillati</taxon>
        <taxon>Chloroflexota</taxon>
        <taxon>Ktedonobacteria</taxon>
        <taxon>Ktedonobacterales</taxon>
        <taxon>Ktedonobacteraceae</taxon>
        <taxon>Ktedonobacter</taxon>
    </lineage>
</organism>
<comment type="caution">
    <text evidence="1">The sequence shown here is derived from an EMBL/GenBank/DDBJ whole genome shotgun (WGS) entry which is preliminary data.</text>
</comment>
<dbReference type="AlphaFoldDB" id="D6U3F0"/>